<evidence type="ECO:0000313" key="3">
    <source>
        <dbReference type="Proteomes" id="UP000555552"/>
    </source>
</evidence>
<gene>
    <name evidence="2" type="ORF">HLB09_00690</name>
</gene>
<keyword evidence="3" id="KW-1185">Reference proteome</keyword>
<keyword evidence="1" id="KW-1133">Transmembrane helix</keyword>
<proteinExistence type="predicted"/>
<sequence length="182" mass="20740">MEASELILMLLLLGTTAAFFYMLIVVMPSLARTRFTIRLYDALRELDRLTESPRLAKQPRLLEVRQRILALMSTPTPIGARPLLRAYRSIMTGEAQSQMESMPKPEHLGLTTAERSTVARCNRVLVFELTRSAFLGSVVWPVLVPAWWMARWVLSGRRPVPNAAVVVDRTVSNHRDDFLHVR</sequence>
<dbReference type="Proteomes" id="UP000555552">
    <property type="component" value="Unassembled WGS sequence"/>
</dbReference>
<accession>A0A849BK27</accession>
<dbReference type="AlphaFoldDB" id="A0A849BK27"/>
<evidence type="ECO:0000256" key="1">
    <source>
        <dbReference type="SAM" id="Phobius"/>
    </source>
</evidence>
<dbReference type="RefSeq" id="WP_171201492.1">
    <property type="nucleotide sequence ID" value="NZ_BAAANP010000006.1"/>
</dbReference>
<reference evidence="2 3" key="1">
    <citation type="submission" date="2020-05" db="EMBL/GenBank/DDBJ databases">
        <title>MicrobeNet Type strains.</title>
        <authorList>
            <person name="Nicholson A.C."/>
        </authorList>
    </citation>
    <scope>NUCLEOTIDE SEQUENCE [LARGE SCALE GENOMIC DNA]</scope>
    <source>
        <strain evidence="2 3">JCM 14547</strain>
    </source>
</reference>
<comment type="caution">
    <text evidence="2">The sequence shown here is derived from an EMBL/GenBank/DDBJ whole genome shotgun (WGS) entry which is preliminary data.</text>
</comment>
<protein>
    <submittedName>
        <fullName evidence="2">Uncharacterized protein</fullName>
    </submittedName>
</protein>
<dbReference type="EMBL" id="JABEMA010000004">
    <property type="protein sequence ID" value="NNH21623.1"/>
    <property type="molecule type" value="Genomic_DNA"/>
</dbReference>
<evidence type="ECO:0000313" key="2">
    <source>
        <dbReference type="EMBL" id="NNH21623.1"/>
    </source>
</evidence>
<name>A0A849BK27_9ACTN</name>
<feature type="transmembrane region" description="Helical" evidence="1">
    <location>
        <begin position="6"/>
        <end position="30"/>
    </location>
</feature>
<keyword evidence="1" id="KW-0472">Membrane</keyword>
<keyword evidence="1" id="KW-0812">Transmembrane</keyword>
<organism evidence="2 3">
    <name type="scientific">Pseudokineococcus marinus</name>
    <dbReference type="NCBI Taxonomy" id="351215"/>
    <lineage>
        <taxon>Bacteria</taxon>
        <taxon>Bacillati</taxon>
        <taxon>Actinomycetota</taxon>
        <taxon>Actinomycetes</taxon>
        <taxon>Kineosporiales</taxon>
        <taxon>Kineosporiaceae</taxon>
        <taxon>Pseudokineococcus</taxon>
    </lineage>
</organism>